<feature type="domain" description="Trypsin inhibitor" evidence="7">
    <location>
        <begin position="78"/>
        <end position="110"/>
    </location>
</feature>
<evidence type="ECO:0000256" key="6">
    <source>
        <dbReference type="SAM" id="SignalP"/>
    </source>
</evidence>
<keyword evidence="4" id="KW-1015">Disulfide bond</keyword>
<evidence type="ECO:0000313" key="8">
    <source>
        <dbReference type="Proteomes" id="UP000813463"/>
    </source>
</evidence>
<dbReference type="GeneID" id="110781458"/>
<sequence>MSAQIKLAIVAFVMFTASAIAVNAKLDPTNIMQITKEELMRAEIKAMMEMKGVEKKVNLNEKSLEFLQKLMMPKDYDCTPSGGICSGGGPPEECCSGSCVPHPILRIFVCA</sequence>
<keyword evidence="6" id="KW-0732">Signal</keyword>
<dbReference type="Proteomes" id="UP000813463">
    <property type="component" value="Chromosome 6"/>
</dbReference>
<organism evidence="8 9">
    <name type="scientific">Spinacia oleracea</name>
    <name type="common">Spinach</name>
    <dbReference type="NCBI Taxonomy" id="3562"/>
    <lineage>
        <taxon>Eukaryota</taxon>
        <taxon>Viridiplantae</taxon>
        <taxon>Streptophyta</taxon>
        <taxon>Embryophyta</taxon>
        <taxon>Tracheophyta</taxon>
        <taxon>Spermatophyta</taxon>
        <taxon>Magnoliopsida</taxon>
        <taxon>eudicotyledons</taxon>
        <taxon>Gunneridae</taxon>
        <taxon>Pentapetalae</taxon>
        <taxon>Caryophyllales</taxon>
        <taxon>Chenopodiaceae</taxon>
        <taxon>Chenopodioideae</taxon>
        <taxon>Anserineae</taxon>
        <taxon>Spinacia</taxon>
    </lineage>
</organism>
<proteinExistence type="inferred from homology"/>
<comment type="similarity">
    <text evidence="5">Belongs to the Mirabilis serine proteinase inhibitor family.</text>
</comment>
<evidence type="ECO:0000313" key="9">
    <source>
        <dbReference type="RefSeq" id="XP_056687374.1"/>
    </source>
</evidence>
<keyword evidence="2" id="KW-0960">Knottin</keyword>
<feature type="chain" id="PRO_5045940861" description="Trypsin inhibitor domain-containing protein" evidence="6">
    <location>
        <begin position="22"/>
        <end position="111"/>
    </location>
</feature>
<evidence type="ECO:0000256" key="2">
    <source>
        <dbReference type="ARBA" id="ARBA00022854"/>
    </source>
</evidence>
<evidence type="ECO:0000256" key="5">
    <source>
        <dbReference type="ARBA" id="ARBA00024337"/>
    </source>
</evidence>
<keyword evidence="3" id="KW-0722">Serine protease inhibitor</keyword>
<reference evidence="9" key="2">
    <citation type="submission" date="2025-08" db="UniProtKB">
        <authorList>
            <consortium name="RefSeq"/>
        </authorList>
    </citation>
    <scope>IDENTIFICATION</scope>
    <source>
        <tissue evidence="9">Leaf</tissue>
    </source>
</reference>
<accession>A0ABM3QVI9</accession>
<dbReference type="RefSeq" id="XP_056687374.1">
    <property type="nucleotide sequence ID" value="XM_056831396.1"/>
</dbReference>
<evidence type="ECO:0000256" key="4">
    <source>
        <dbReference type="ARBA" id="ARBA00023157"/>
    </source>
</evidence>
<name>A0ABM3QVI9_SPIOL</name>
<gene>
    <name evidence="9" type="primary">LOC110781458</name>
</gene>
<reference evidence="8" key="1">
    <citation type="journal article" date="2021" name="Nat. Commun.">
        <title>Genomic analyses provide insights into spinach domestication and the genetic basis of agronomic traits.</title>
        <authorList>
            <person name="Cai X."/>
            <person name="Sun X."/>
            <person name="Xu C."/>
            <person name="Sun H."/>
            <person name="Wang X."/>
            <person name="Ge C."/>
            <person name="Zhang Z."/>
            <person name="Wang Q."/>
            <person name="Fei Z."/>
            <person name="Jiao C."/>
            <person name="Wang Q."/>
        </authorList>
    </citation>
    <scope>NUCLEOTIDE SEQUENCE [LARGE SCALE GENOMIC DNA]</scope>
    <source>
        <strain evidence="8">cv. Varoflay</strain>
    </source>
</reference>
<feature type="signal peptide" evidence="6">
    <location>
        <begin position="1"/>
        <end position="21"/>
    </location>
</feature>
<evidence type="ECO:0000256" key="3">
    <source>
        <dbReference type="ARBA" id="ARBA00022900"/>
    </source>
</evidence>
<dbReference type="Pfam" id="PF17983">
    <property type="entry name" value="Tryp_inh"/>
    <property type="match status" value="1"/>
</dbReference>
<keyword evidence="1" id="KW-0646">Protease inhibitor</keyword>
<dbReference type="InterPro" id="IPR040875">
    <property type="entry name" value="Tryp_inh"/>
</dbReference>
<evidence type="ECO:0000259" key="7">
    <source>
        <dbReference type="Pfam" id="PF17983"/>
    </source>
</evidence>
<evidence type="ECO:0000256" key="1">
    <source>
        <dbReference type="ARBA" id="ARBA00022690"/>
    </source>
</evidence>
<keyword evidence="8" id="KW-1185">Reference proteome</keyword>
<protein>
    <recommendedName>
        <fullName evidence="7">Trypsin inhibitor domain-containing protein</fullName>
    </recommendedName>
</protein>